<gene>
    <name evidence="2" type="ORF">TVAG_384640</name>
</gene>
<dbReference type="GO" id="GO:0005737">
    <property type="term" value="C:cytoplasm"/>
    <property type="evidence" value="ECO:0000318"/>
    <property type="project" value="GO_Central"/>
</dbReference>
<evidence type="ECO:0000256" key="1">
    <source>
        <dbReference type="ARBA" id="ARBA00011047"/>
    </source>
</evidence>
<accession>A2FUD2</accession>
<dbReference type="STRING" id="5722.A2FUD2"/>
<dbReference type="VEuPathDB" id="TrichDB:TVAG_384640"/>
<dbReference type="eggNOG" id="KOG2983">
    <property type="taxonomic scope" value="Eukaryota"/>
</dbReference>
<dbReference type="KEGG" id="tva:4749180"/>
<dbReference type="PANTHER" id="PTHR15323:SF6">
    <property type="entry name" value="CELL DIVISION CYCLE PROTEIN 123 HOMOLOG"/>
    <property type="match status" value="1"/>
</dbReference>
<reference evidence="2" key="1">
    <citation type="submission" date="2006-10" db="EMBL/GenBank/DDBJ databases">
        <authorList>
            <person name="Amadeo P."/>
            <person name="Zhao Q."/>
            <person name="Wortman J."/>
            <person name="Fraser-Liggett C."/>
            <person name="Carlton J."/>
        </authorList>
    </citation>
    <scope>NUCLEOTIDE SEQUENCE</scope>
    <source>
        <strain evidence="2">G3</strain>
    </source>
</reference>
<dbReference type="AlphaFoldDB" id="A2FUD2"/>
<sequence length="287" mass="33662">MEEIIQKCSFDKWYPILRDDTIRSKIIELPDDFKEFLLFHEFIIEDGKFKDLEKRVNDAIDELGGVAFPKLNFTAPTDSNWIGFGKSIEVRSFKDLVYVFKASTRMLIDITCPFNVQNVEIKPIIVLKKWFNYKVNREFRIFMRDSEHFFVSSRNISVPYYLTQEEVREGAQTMVNLISQKIHPYRIIIDFYISPKMRPHVIDIAPWTDVTSPLLYSWSELELLAQTEVRLTTDLNVQPPEDAAVPSDMADGRKLEEIMASLKEFKDEFNDNVHDKFPDDLKIDDGE</sequence>
<dbReference type="SMR" id="A2FUD2"/>
<proteinExistence type="inferred from homology"/>
<keyword evidence="3" id="KW-1185">Reference proteome</keyword>
<dbReference type="InterPro" id="IPR009772">
    <property type="entry name" value="CDC123"/>
</dbReference>
<protein>
    <submittedName>
        <fullName evidence="2">D123 family protein</fullName>
    </submittedName>
</protein>
<dbReference type="VEuPathDB" id="TrichDB:TVAGG3_0534530"/>
<dbReference type="Pfam" id="PF07065">
    <property type="entry name" value="D123"/>
    <property type="match status" value="1"/>
</dbReference>
<dbReference type="FunCoup" id="A2FUD2">
    <property type="interactions" value="530"/>
</dbReference>
<dbReference type="OrthoDB" id="360540at2759"/>
<dbReference type="PANTHER" id="PTHR15323">
    <property type="entry name" value="D123 PROTEIN"/>
    <property type="match status" value="1"/>
</dbReference>
<dbReference type="InParanoid" id="A2FUD2"/>
<dbReference type="EMBL" id="DS114032">
    <property type="protein sequence ID" value="EAX91484.1"/>
    <property type="molecule type" value="Genomic_DNA"/>
</dbReference>
<evidence type="ECO:0000313" key="3">
    <source>
        <dbReference type="Proteomes" id="UP000001542"/>
    </source>
</evidence>
<dbReference type="Proteomes" id="UP000001542">
    <property type="component" value="Unassembled WGS sequence"/>
</dbReference>
<name>A2FUD2_TRIV3</name>
<evidence type="ECO:0000313" key="2">
    <source>
        <dbReference type="EMBL" id="EAX91484.1"/>
    </source>
</evidence>
<organism evidence="2 3">
    <name type="scientific">Trichomonas vaginalis (strain ATCC PRA-98 / G3)</name>
    <dbReference type="NCBI Taxonomy" id="412133"/>
    <lineage>
        <taxon>Eukaryota</taxon>
        <taxon>Metamonada</taxon>
        <taxon>Parabasalia</taxon>
        <taxon>Trichomonadida</taxon>
        <taxon>Trichomonadidae</taxon>
        <taxon>Trichomonas</taxon>
    </lineage>
</organism>
<comment type="similarity">
    <text evidence="1">Belongs to the CDC123 family.</text>
</comment>
<dbReference type="RefSeq" id="XP_001304414.1">
    <property type="nucleotide sequence ID" value="XM_001304413.1"/>
</dbReference>
<reference evidence="2" key="2">
    <citation type="journal article" date="2007" name="Science">
        <title>Draft genome sequence of the sexually transmitted pathogen Trichomonas vaginalis.</title>
        <authorList>
            <person name="Carlton J.M."/>
            <person name="Hirt R.P."/>
            <person name="Silva J.C."/>
            <person name="Delcher A.L."/>
            <person name="Schatz M."/>
            <person name="Zhao Q."/>
            <person name="Wortman J.R."/>
            <person name="Bidwell S.L."/>
            <person name="Alsmark U.C.M."/>
            <person name="Besteiro S."/>
            <person name="Sicheritz-Ponten T."/>
            <person name="Noel C.J."/>
            <person name="Dacks J.B."/>
            <person name="Foster P.G."/>
            <person name="Simillion C."/>
            <person name="Van de Peer Y."/>
            <person name="Miranda-Saavedra D."/>
            <person name="Barton G.J."/>
            <person name="Westrop G.D."/>
            <person name="Mueller S."/>
            <person name="Dessi D."/>
            <person name="Fiori P.L."/>
            <person name="Ren Q."/>
            <person name="Paulsen I."/>
            <person name="Zhang H."/>
            <person name="Bastida-Corcuera F.D."/>
            <person name="Simoes-Barbosa A."/>
            <person name="Brown M.T."/>
            <person name="Hayes R.D."/>
            <person name="Mukherjee M."/>
            <person name="Okumura C.Y."/>
            <person name="Schneider R."/>
            <person name="Smith A.J."/>
            <person name="Vanacova S."/>
            <person name="Villalvazo M."/>
            <person name="Haas B.J."/>
            <person name="Pertea M."/>
            <person name="Feldblyum T.V."/>
            <person name="Utterback T.R."/>
            <person name="Shu C.L."/>
            <person name="Osoegawa K."/>
            <person name="de Jong P.J."/>
            <person name="Hrdy I."/>
            <person name="Horvathova L."/>
            <person name="Zubacova Z."/>
            <person name="Dolezal P."/>
            <person name="Malik S.B."/>
            <person name="Logsdon J.M. Jr."/>
            <person name="Henze K."/>
            <person name="Gupta A."/>
            <person name="Wang C.C."/>
            <person name="Dunne R.L."/>
            <person name="Upcroft J.A."/>
            <person name="Upcroft P."/>
            <person name="White O."/>
            <person name="Salzberg S.L."/>
            <person name="Tang P."/>
            <person name="Chiu C.-H."/>
            <person name="Lee Y.-S."/>
            <person name="Embley T.M."/>
            <person name="Coombs G.H."/>
            <person name="Mottram J.C."/>
            <person name="Tachezy J."/>
            <person name="Fraser-Liggett C.M."/>
            <person name="Johnson P.J."/>
        </authorList>
    </citation>
    <scope>NUCLEOTIDE SEQUENCE [LARGE SCALE GENOMIC DNA]</scope>
    <source>
        <strain evidence="2">G3</strain>
    </source>
</reference>